<keyword evidence="5" id="KW-1185">Reference proteome</keyword>
<dbReference type="SUPFAM" id="SSF53659">
    <property type="entry name" value="Isocitrate/Isopropylmalate dehydrogenase-like"/>
    <property type="match status" value="1"/>
</dbReference>
<dbReference type="PANTHER" id="PTHR30004">
    <property type="entry name" value="4-HYDROXYTHREONINE-4-PHOSPHATE DEHYDROGENASE"/>
    <property type="match status" value="1"/>
</dbReference>
<organism evidence="4 5">
    <name type="scientific">Pseudoflavonifractor hominis</name>
    <dbReference type="NCBI Taxonomy" id="2763059"/>
    <lineage>
        <taxon>Bacteria</taxon>
        <taxon>Bacillati</taxon>
        <taxon>Bacillota</taxon>
        <taxon>Clostridia</taxon>
        <taxon>Eubacteriales</taxon>
        <taxon>Oscillospiraceae</taxon>
        <taxon>Pseudoflavonifractor</taxon>
    </lineage>
</organism>
<keyword evidence="3" id="KW-0520">NAD</keyword>
<evidence type="ECO:0000256" key="2">
    <source>
        <dbReference type="ARBA" id="ARBA00023002"/>
    </source>
</evidence>
<accession>A0ABR7HVU9</accession>
<reference evidence="4 5" key="1">
    <citation type="submission" date="2020-08" db="EMBL/GenBank/DDBJ databases">
        <title>Genome public.</title>
        <authorList>
            <person name="Liu C."/>
            <person name="Sun Q."/>
        </authorList>
    </citation>
    <scope>NUCLEOTIDE SEQUENCE [LARGE SCALE GENOMIC DNA]</scope>
    <source>
        <strain evidence="4 5">New-38</strain>
    </source>
</reference>
<dbReference type="Proteomes" id="UP000660021">
    <property type="component" value="Unassembled WGS sequence"/>
</dbReference>
<evidence type="ECO:0000313" key="4">
    <source>
        <dbReference type="EMBL" id="MBC5731645.1"/>
    </source>
</evidence>
<evidence type="ECO:0000256" key="1">
    <source>
        <dbReference type="ARBA" id="ARBA00022723"/>
    </source>
</evidence>
<dbReference type="Pfam" id="PF04166">
    <property type="entry name" value="PdxA"/>
    <property type="match status" value="1"/>
</dbReference>
<name>A0ABR7HVU9_9FIRM</name>
<dbReference type="Gene3D" id="3.40.718.10">
    <property type="entry name" value="Isopropylmalate Dehydrogenase"/>
    <property type="match status" value="1"/>
</dbReference>
<evidence type="ECO:0000313" key="5">
    <source>
        <dbReference type="Proteomes" id="UP000660021"/>
    </source>
</evidence>
<dbReference type="RefSeq" id="WP_101691422.1">
    <property type="nucleotide sequence ID" value="NZ_JACOPR010000008.1"/>
</dbReference>
<dbReference type="EMBL" id="JACOPR010000008">
    <property type="protein sequence ID" value="MBC5731645.1"/>
    <property type="molecule type" value="Genomic_DNA"/>
</dbReference>
<comment type="caution">
    <text evidence="4">The sequence shown here is derived from an EMBL/GenBank/DDBJ whole genome shotgun (WGS) entry which is preliminary data.</text>
</comment>
<evidence type="ECO:0000256" key="3">
    <source>
        <dbReference type="ARBA" id="ARBA00023027"/>
    </source>
</evidence>
<protein>
    <submittedName>
        <fullName evidence="4">4-hydroxythreonine-4-phosphate dehydrogenase PdxA</fullName>
    </submittedName>
</protein>
<dbReference type="PANTHER" id="PTHR30004:SF3">
    <property type="entry name" value="4-HYDROXYTHREONINE-4-PHOSPHATE DEHYDROGENASE 2-RELATED"/>
    <property type="match status" value="1"/>
</dbReference>
<keyword evidence="2" id="KW-0560">Oxidoreductase</keyword>
<dbReference type="InterPro" id="IPR005255">
    <property type="entry name" value="PdxA_fam"/>
</dbReference>
<keyword evidence="1" id="KW-0479">Metal-binding</keyword>
<gene>
    <name evidence="4" type="ORF">H8S34_12525</name>
</gene>
<sequence>MSQFSGKPLLAVPLGDAAGIGPEIIAKLCANGFLMEHAKPILVGDESVLRRGMKDTGTEFAYTVTETMEAAVEEAKKETGLVLLNTKSLDASKVEIAVVSAVNGKEEADNLCMIMEYCKKGLLEGFCFGPLNKAAMKNGGYHFESEHELFAERLGVMDKPHGEMNVLDGLWTSRATSHIPLKDVSAHLTAKTVGDAINLAYETLKRAGYEDPKVAIAAVNPHGGDSGTCGREEIDVLEPAVAKANAEGKNIVGPFPSDTLFIRAFKGDFNAVVTMYHDQGQIALKLKGFERGVTVAAGQPFAITTPAHGTAYDIAGTGKCTTSAFETAYKLCAKMAVTDRTYFNR</sequence>
<proteinExistence type="predicted"/>